<dbReference type="InterPro" id="IPR001303">
    <property type="entry name" value="Aldolase_II/adducin_N"/>
</dbReference>
<evidence type="ECO:0000256" key="2">
    <source>
        <dbReference type="ARBA" id="ARBA00023239"/>
    </source>
</evidence>
<dbReference type="GO" id="GO:0019323">
    <property type="term" value="P:pentose catabolic process"/>
    <property type="evidence" value="ECO:0007669"/>
    <property type="project" value="TreeGrafter"/>
</dbReference>
<sequence>MYREVRESIVDVLRFLEVKGLNYGRAGNVSVRIPEANHVVITPSGFLKSALKPEDLIVIDLNGGLIEGSGKPSVETPMHLTIYRRFSKINAVIHAHAPYTTVLAVVREPIPPLIEEMVLRVGGDVKVTKYAPLGTQELAEEVVKALEGRSAAIIANHGVVAVGKNLQEATEVLELVEKIAQIYIHAKLLGKIETLPQNVVEYLKTLYIKTQNTT</sequence>
<organism evidence="4 5">
    <name type="scientific">Zestosphaera tikiterensis</name>
    <dbReference type="NCBI Taxonomy" id="1973259"/>
    <lineage>
        <taxon>Archaea</taxon>
        <taxon>Thermoproteota</taxon>
        <taxon>Thermoprotei</taxon>
        <taxon>Desulfurococcales</taxon>
        <taxon>Desulfurococcaceae</taxon>
        <taxon>Zestosphaera</taxon>
    </lineage>
</organism>
<dbReference type="GO" id="GO:0005829">
    <property type="term" value="C:cytosol"/>
    <property type="evidence" value="ECO:0007669"/>
    <property type="project" value="TreeGrafter"/>
</dbReference>
<accession>A0A2R7Y6I4</accession>
<evidence type="ECO:0000259" key="3">
    <source>
        <dbReference type="SMART" id="SM01007"/>
    </source>
</evidence>
<dbReference type="SMART" id="SM01007">
    <property type="entry name" value="Aldolase_II"/>
    <property type="match status" value="1"/>
</dbReference>
<protein>
    <submittedName>
        <fullName evidence="4">Class II aldolase</fullName>
    </submittedName>
</protein>
<feature type="domain" description="Class II aldolase/adducin N-terminal" evidence="3">
    <location>
        <begin position="7"/>
        <end position="184"/>
    </location>
</feature>
<name>A0A2R7Y6I4_9CREN</name>
<dbReference type="Proteomes" id="UP000244093">
    <property type="component" value="Unassembled WGS sequence"/>
</dbReference>
<reference evidence="4 5" key="1">
    <citation type="journal article" date="2018" name="Syst. Appl. Microbiol.">
        <title>A new symbiotic nanoarchaeote (Candidatus Nanoclepta minutus) and its host (Zestosphaera tikiterensis gen. nov., sp. nov.) from a New Zealand hot spring.</title>
        <authorList>
            <person name="St John E."/>
            <person name="Liu Y."/>
            <person name="Podar M."/>
            <person name="Stott M.B."/>
            <person name="Meneghin J."/>
            <person name="Chen Z."/>
            <person name="Lagutin K."/>
            <person name="Mitchell K."/>
            <person name="Reysenbach A.L."/>
        </authorList>
    </citation>
    <scope>NUCLEOTIDE SEQUENCE [LARGE SCALE GENOMIC DNA]</scope>
    <source>
        <strain evidence="4">NZ3</strain>
    </source>
</reference>
<dbReference type="InterPro" id="IPR050197">
    <property type="entry name" value="Aldolase_class_II_sugar_metab"/>
</dbReference>
<dbReference type="SUPFAM" id="SSF53639">
    <property type="entry name" value="AraD/HMP-PK domain-like"/>
    <property type="match status" value="1"/>
</dbReference>
<dbReference type="GO" id="GO:0016832">
    <property type="term" value="F:aldehyde-lyase activity"/>
    <property type="evidence" value="ECO:0007669"/>
    <property type="project" value="TreeGrafter"/>
</dbReference>
<evidence type="ECO:0000313" key="4">
    <source>
        <dbReference type="EMBL" id="PUA33135.1"/>
    </source>
</evidence>
<evidence type="ECO:0000313" key="5">
    <source>
        <dbReference type="Proteomes" id="UP000244093"/>
    </source>
</evidence>
<dbReference type="Pfam" id="PF00596">
    <property type="entry name" value="Aldolase_II"/>
    <property type="match status" value="1"/>
</dbReference>
<evidence type="ECO:0000256" key="1">
    <source>
        <dbReference type="ARBA" id="ARBA00022723"/>
    </source>
</evidence>
<dbReference type="UniPathway" id="UPA00071"/>
<dbReference type="GO" id="GO:0046872">
    <property type="term" value="F:metal ion binding"/>
    <property type="evidence" value="ECO:0007669"/>
    <property type="project" value="UniProtKB-KW"/>
</dbReference>
<keyword evidence="2" id="KW-0456">Lyase</keyword>
<proteinExistence type="predicted"/>
<dbReference type="EMBL" id="NBVN01000002">
    <property type="protein sequence ID" value="PUA33135.1"/>
    <property type="molecule type" value="Genomic_DNA"/>
</dbReference>
<dbReference type="Gene3D" id="3.40.225.10">
    <property type="entry name" value="Class II aldolase/adducin N-terminal domain"/>
    <property type="match status" value="1"/>
</dbReference>
<dbReference type="PANTHER" id="PTHR22789:SF0">
    <property type="entry name" value="3-OXO-TETRONATE 4-PHOSPHATE DECARBOXYLASE-RELATED"/>
    <property type="match status" value="1"/>
</dbReference>
<dbReference type="AlphaFoldDB" id="A0A2R7Y6I4"/>
<dbReference type="InterPro" id="IPR036409">
    <property type="entry name" value="Aldolase_II/adducin_N_sf"/>
</dbReference>
<comment type="caution">
    <text evidence="4">The sequence shown here is derived from an EMBL/GenBank/DDBJ whole genome shotgun (WGS) entry which is preliminary data.</text>
</comment>
<keyword evidence="1" id="KW-0479">Metal-binding</keyword>
<gene>
    <name evidence="4" type="ORF">B7O98_01475</name>
</gene>
<dbReference type="PANTHER" id="PTHR22789">
    <property type="entry name" value="FUCULOSE PHOSPHATE ALDOLASE"/>
    <property type="match status" value="1"/>
</dbReference>